<dbReference type="EMBL" id="FN653070">
    <property type="protein sequence ID" value="CBY19680.1"/>
    <property type="molecule type" value="Genomic_DNA"/>
</dbReference>
<keyword evidence="3" id="KW-1185">Reference proteome</keyword>
<name>E4XLD7_OIKDI</name>
<dbReference type="AlphaFoldDB" id="E4XLD7"/>
<evidence type="ECO:0000313" key="3">
    <source>
        <dbReference type="Proteomes" id="UP000001307"/>
    </source>
</evidence>
<feature type="compositionally biased region" description="Basic and acidic residues" evidence="1">
    <location>
        <begin position="1065"/>
        <end position="1079"/>
    </location>
</feature>
<proteinExistence type="predicted"/>
<evidence type="ECO:0000256" key="1">
    <source>
        <dbReference type="SAM" id="MobiDB-lite"/>
    </source>
</evidence>
<dbReference type="Proteomes" id="UP000001307">
    <property type="component" value="Unassembled WGS sequence"/>
</dbReference>
<feature type="region of interest" description="Disordered" evidence="1">
    <location>
        <begin position="1028"/>
        <end position="1092"/>
    </location>
</feature>
<accession>E4XLD7</accession>
<sequence>MIKTQELSFGDMTDMLTGKVENYIERVISCLRSESKSKSDTFPNGTYIIVSAKIQDEVFQAIQEDTEPMHITCAVMADVNLGKVNLLSSADFVTRGDKVSIITGHGVAIMDLIDMEETTNLFGSALTMASALRRSIPRQKIDKYGHYFKNDYWGQTRLHYLSQFLAALNIDGKFINDSLKCGSEDVDAINELGCFVNVSNSYFLAIKNMGKDRRAFVTFGPISFPVMGKLKAANVCKASGFADERKAVIGLWKNIEFSINELGYKKLRRAKTLGNIGVMANTALVGSHTMYNMIGLCCGEISSVSRADVLGMCDFVRNGVDKRAFESRMTREDNNKETQTGKVVSVMEMPSNSLLNVDVRGNTSPKELVRETPVATENVGERWKRTLTPRRSTLEIESPLGIRRTRVAEMQESIGTTTGGARRGRQGGVSGGLRRKNSSEGSNSAKGVVKHWFRTTSTTIDGWDEDDCQFRLGEAMGKIESLLSSLNIQLRDTDLICFGTRNIQALIEAVEHLRNPTSMDMCILANMNEHWSTTLCEIELASFQLRSQLKGCNIFPSGLFQDMFASEKGEVSGLHGCFNSEQLVEILKENTSAVKRRLYARKFLDIDMKEEDEDKVWIKWLQLFELDPRAVANIAKNTNADRDLTRKRIDGEKEFDSAIKVEGTLLRYNLNVEIHLGPRLKAINIAYAQHFLSAGVSDPEHISTNATKGGVDLIDHFSMNRLGLANQFETPPPQMMTFPIIINSFVFTALNGIFMTKIMNYHALNPIHFVTEMTERSTLSRWICAWKCLRAHELAKISGKATIINNKVEAYAKNTTNKRSLFSSIWDSTFEFLCSMNPYQNHGFAEKEVWRLALRNFRDIVFEGGDMDRDAITASWKRQAESKEKIASMADTSVMDEDGYFFTQRLNNDSSRHLWLLGMFDCMTIGEGKLWATTPRRACDGFSCAGRLVHAITNDEELSKNICAVICEVIDNITASGNTTNDDSVGNVVERTDSSLEFEGTLAIMEDDVDMEAEEGYNVEQREEQIENDGEVDDHVLNNDDANGDTVAMLEGGVDMSAEEGPNVEQREEQNENDGEHDGQVLNSDDANGGRL</sequence>
<protein>
    <submittedName>
        <fullName evidence="2">Uncharacterized protein</fullName>
    </submittedName>
</protein>
<dbReference type="InParanoid" id="E4XLD7"/>
<reference evidence="2" key="1">
    <citation type="journal article" date="2010" name="Science">
        <title>Plasticity of animal genome architecture unmasked by rapid evolution of a pelagic tunicate.</title>
        <authorList>
            <person name="Denoeud F."/>
            <person name="Henriet S."/>
            <person name="Mungpakdee S."/>
            <person name="Aury J.M."/>
            <person name="Da Silva C."/>
            <person name="Brinkmann H."/>
            <person name="Mikhaleva J."/>
            <person name="Olsen L.C."/>
            <person name="Jubin C."/>
            <person name="Canestro C."/>
            <person name="Bouquet J.M."/>
            <person name="Danks G."/>
            <person name="Poulain J."/>
            <person name="Campsteijn C."/>
            <person name="Adamski M."/>
            <person name="Cross I."/>
            <person name="Yadetie F."/>
            <person name="Muffato M."/>
            <person name="Louis A."/>
            <person name="Butcher S."/>
            <person name="Tsagkogeorga G."/>
            <person name="Konrad A."/>
            <person name="Singh S."/>
            <person name="Jensen M.F."/>
            <person name="Cong E.H."/>
            <person name="Eikeseth-Otteraa H."/>
            <person name="Noel B."/>
            <person name="Anthouard V."/>
            <person name="Porcel B.M."/>
            <person name="Kachouri-Lafond R."/>
            <person name="Nishino A."/>
            <person name="Ugolini M."/>
            <person name="Chourrout P."/>
            <person name="Nishida H."/>
            <person name="Aasland R."/>
            <person name="Huzurbazar S."/>
            <person name="Westhof E."/>
            <person name="Delsuc F."/>
            <person name="Lehrach H."/>
            <person name="Reinhardt R."/>
            <person name="Weissenbach J."/>
            <person name="Roy S.W."/>
            <person name="Artiguenave F."/>
            <person name="Postlethwait J.H."/>
            <person name="Manak J.R."/>
            <person name="Thompson E.M."/>
            <person name="Jaillon O."/>
            <person name="Du Pasquier L."/>
            <person name="Boudinot P."/>
            <person name="Liberles D.A."/>
            <person name="Volff J.N."/>
            <person name="Philippe H."/>
            <person name="Lenhard B."/>
            <person name="Roest Crollius H."/>
            <person name="Wincker P."/>
            <person name="Chourrout D."/>
        </authorList>
    </citation>
    <scope>NUCLEOTIDE SEQUENCE [LARGE SCALE GENOMIC DNA]</scope>
</reference>
<gene>
    <name evidence="2" type="ORF">GSOID_T00014522001</name>
</gene>
<feature type="region of interest" description="Disordered" evidence="1">
    <location>
        <begin position="411"/>
        <end position="444"/>
    </location>
</feature>
<evidence type="ECO:0000313" key="2">
    <source>
        <dbReference type="EMBL" id="CBY19680.1"/>
    </source>
</evidence>
<organism evidence="2">
    <name type="scientific">Oikopleura dioica</name>
    <name type="common">Tunicate</name>
    <dbReference type="NCBI Taxonomy" id="34765"/>
    <lineage>
        <taxon>Eukaryota</taxon>
        <taxon>Metazoa</taxon>
        <taxon>Chordata</taxon>
        <taxon>Tunicata</taxon>
        <taxon>Appendicularia</taxon>
        <taxon>Copelata</taxon>
        <taxon>Oikopleuridae</taxon>
        <taxon>Oikopleura</taxon>
    </lineage>
</organism>